<dbReference type="Proteomes" id="UP001151760">
    <property type="component" value="Unassembled WGS sequence"/>
</dbReference>
<feature type="domain" description="GAG-pre-integrase" evidence="1">
    <location>
        <begin position="202"/>
        <end position="248"/>
    </location>
</feature>
<organism evidence="2 3">
    <name type="scientific">Tanacetum coccineum</name>
    <dbReference type="NCBI Taxonomy" id="301880"/>
    <lineage>
        <taxon>Eukaryota</taxon>
        <taxon>Viridiplantae</taxon>
        <taxon>Streptophyta</taxon>
        <taxon>Embryophyta</taxon>
        <taxon>Tracheophyta</taxon>
        <taxon>Spermatophyta</taxon>
        <taxon>Magnoliopsida</taxon>
        <taxon>eudicotyledons</taxon>
        <taxon>Gunneridae</taxon>
        <taxon>Pentapetalae</taxon>
        <taxon>asterids</taxon>
        <taxon>campanulids</taxon>
        <taxon>Asterales</taxon>
        <taxon>Asteraceae</taxon>
        <taxon>Asteroideae</taxon>
        <taxon>Anthemideae</taxon>
        <taxon>Anthemidinae</taxon>
        <taxon>Tanacetum</taxon>
    </lineage>
</organism>
<gene>
    <name evidence="2" type="ORF">Tco_1123528</name>
</gene>
<protein>
    <submittedName>
        <fullName evidence="2">Retrovirus-related pol polyprotein from transposon TNT 1-94</fullName>
    </submittedName>
</protein>
<dbReference type="Pfam" id="PF13976">
    <property type="entry name" value="gag_pre-integrs"/>
    <property type="match status" value="1"/>
</dbReference>
<reference evidence="2" key="2">
    <citation type="submission" date="2022-01" db="EMBL/GenBank/DDBJ databases">
        <authorList>
            <person name="Yamashiro T."/>
            <person name="Shiraishi A."/>
            <person name="Satake H."/>
            <person name="Nakayama K."/>
        </authorList>
    </citation>
    <scope>NUCLEOTIDE SEQUENCE</scope>
</reference>
<evidence type="ECO:0000313" key="2">
    <source>
        <dbReference type="EMBL" id="GJU07098.1"/>
    </source>
</evidence>
<sequence length="327" mass="36358">MDFLLAVVLHGSPLTNNQLRTSSNLRNHATIQDGRVTVQQVQGWQGQSYAGTGYMGNATSSGQCTQSKRPRNAAWFKNKVILAEAQEFGQILDEEKLAFLADQHSRRAVLMANLSNYGSDVISEKAQRIKPTLYDGSVISSQHAVIPVIYDEETLILEEVKKVLDNATTLSIPPPISPGMFKLDLVPLAPSDVLLSGSRDTNLYTISLDDMLKTSPICLLSKASKTKSWLWHRRLSHLNFGTLNQLAKAIPHLFELLGNGLRYIIAIVIEFSRSVSPEGKPSKKLAMWCYFNAFSHFSFLNRMTYIGSNVDHPGVDAMPEKYMNSRG</sequence>
<comment type="caution">
    <text evidence="2">The sequence shown here is derived from an EMBL/GenBank/DDBJ whole genome shotgun (WGS) entry which is preliminary data.</text>
</comment>
<evidence type="ECO:0000259" key="1">
    <source>
        <dbReference type="Pfam" id="PF13976"/>
    </source>
</evidence>
<reference evidence="2" key="1">
    <citation type="journal article" date="2022" name="Int. J. Mol. Sci.">
        <title>Draft Genome of Tanacetum Coccineum: Genomic Comparison of Closely Related Tanacetum-Family Plants.</title>
        <authorList>
            <person name="Yamashiro T."/>
            <person name="Shiraishi A."/>
            <person name="Nakayama K."/>
            <person name="Satake H."/>
        </authorList>
    </citation>
    <scope>NUCLEOTIDE SEQUENCE</scope>
</reference>
<evidence type="ECO:0000313" key="3">
    <source>
        <dbReference type="Proteomes" id="UP001151760"/>
    </source>
</evidence>
<accession>A0ABQ5J6J8</accession>
<proteinExistence type="predicted"/>
<name>A0ABQ5J6J8_9ASTR</name>
<dbReference type="InterPro" id="IPR025724">
    <property type="entry name" value="GAG-pre-integrase_dom"/>
</dbReference>
<dbReference type="EMBL" id="BQNB010021506">
    <property type="protein sequence ID" value="GJU07098.1"/>
    <property type="molecule type" value="Genomic_DNA"/>
</dbReference>
<keyword evidence="3" id="KW-1185">Reference proteome</keyword>